<accession>A0A8X6RLZ8</accession>
<sequence length="121" mass="13833">MKWFPLLWTCRVCKGKVADMQPIGKNEETVMELIRQKKVCVYICMHVKKWGYGPEKIYLGCSWEEQSNPAGAVDQGGIGFELFLGKPFPIGLTWKPDILMLKPSPFLHNGDEVDNWMGLDE</sequence>
<reference evidence="1" key="1">
    <citation type="submission" date="2020-08" db="EMBL/GenBank/DDBJ databases">
        <title>Multicomponent nature underlies the extraordinary mechanical properties of spider dragline silk.</title>
        <authorList>
            <person name="Kono N."/>
            <person name="Nakamura H."/>
            <person name="Mori M."/>
            <person name="Yoshida Y."/>
            <person name="Ohtoshi R."/>
            <person name="Malay A.D."/>
            <person name="Moran D.A.P."/>
            <person name="Tomita M."/>
            <person name="Numata K."/>
            <person name="Arakawa K."/>
        </authorList>
    </citation>
    <scope>NUCLEOTIDE SEQUENCE</scope>
</reference>
<dbReference type="EMBL" id="BMAU01021195">
    <property type="protein sequence ID" value="GFX96950.1"/>
    <property type="molecule type" value="Genomic_DNA"/>
</dbReference>
<evidence type="ECO:0000313" key="1">
    <source>
        <dbReference type="EMBL" id="GFX96950.1"/>
    </source>
</evidence>
<dbReference type="AlphaFoldDB" id="A0A8X6RLZ8"/>
<keyword evidence="2" id="KW-1185">Reference proteome</keyword>
<evidence type="ECO:0000313" key="2">
    <source>
        <dbReference type="Proteomes" id="UP000887159"/>
    </source>
</evidence>
<dbReference type="Proteomes" id="UP000887159">
    <property type="component" value="Unassembled WGS sequence"/>
</dbReference>
<name>A0A8X6RLZ8_TRICX</name>
<gene>
    <name evidence="1" type="ORF">TNCV_1996821</name>
</gene>
<protein>
    <submittedName>
        <fullName evidence="1">Uncharacterized protein</fullName>
    </submittedName>
</protein>
<comment type="caution">
    <text evidence="1">The sequence shown here is derived from an EMBL/GenBank/DDBJ whole genome shotgun (WGS) entry which is preliminary data.</text>
</comment>
<organism evidence="1 2">
    <name type="scientific">Trichonephila clavipes</name>
    <name type="common">Golden silk orbweaver</name>
    <name type="synonym">Nephila clavipes</name>
    <dbReference type="NCBI Taxonomy" id="2585209"/>
    <lineage>
        <taxon>Eukaryota</taxon>
        <taxon>Metazoa</taxon>
        <taxon>Ecdysozoa</taxon>
        <taxon>Arthropoda</taxon>
        <taxon>Chelicerata</taxon>
        <taxon>Arachnida</taxon>
        <taxon>Araneae</taxon>
        <taxon>Araneomorphae</taxon>
        <taxon>Entelegynae</taxon>
        <taxon>Araneoidea</taxon>
        <taxon>Nephilidae</taxon>
        <taxon>Trichonephila</taxon>
    </lineage>
</organism>
<proteinExistence type="predicted"/>